<feature type="compositionally biased region" description="Polar residues" evidence="5">
    <location>
        <begin position="474"/>
        <end position="491"/>
    </location>
</feature>
<keyword evidence="6" id="KW-1133">Transmembrane helix</keyword>
<keyword evidence="6" id="KW-0472">Membrane</keyword>
<organism evidence="8">
    <name type="scientific">Desertifilum tharense IPPAS B-1220</name>
    <dbReference type="NCBI Taxonomy" id="1781255"/>
    <lineage>
        <taxon>Bacteria</taxon>
        <taxon>Bacillati</taxon>
        <taxon>Cyanobacteriota</taxon>
        <taxon>Cyanophyceae</taxon>
        <taxon>Desertifilales</taxon>
        <taxon>Desertifilaceae</taxon>
        <taxon>Desertifilum</taxon>
    </lineage>
</organism>
<evidence type="ECO:0000259" key="7">
    <source>
        <dbReference type="Pfam" id="PF25967"/>
    </source>
</evidence>
<dbReference type="Gene3D" id="2.40.30.170">
    <property type="match status" value="1"/>
</dbReference>
<comment type="subcellular location">
    <subcellularLocation>
        <location evidence="1">Cell envelope</location>
    </subcellularLocation>
</comment>
<evidence type="ECO:0000256" key="2">
    <source>
        <dbReference type="ARBA" id="ARBA00009477"/>
    </source>
</evidence>
<protein>
    <recommendedName>
        <fullName evidence="7">Multidrug resistance protein MdtA-like C-terminal permuted SH3 domain-containing protein</fullName>
    </recommendedName>
</protein>
<dbReference type="OrthoDB" id="526337at2"/>
<dbReference type="GO" id="GO:0016020">
    <property type="term" value="C:membrane"/>
    <property type="evidence" value="ECO:0007669"/>
    <property type="project" value="InterPro"/>
</dbReference>
<dbReference type="GO" id="GO:0022857">
    <property type="term" value="F:transmembrane transporter activity"/>
    <property type="evidence" value="ECO:0007669"/>
    <property type="project" value="InterPro"/>
</dbReference>
<feature type="transmembrane region" description="Helical" evidence="6">
    <location>
        <begin position="12"/>
        <end position="36"/>
    </location>
</feature>
<feature type="domain" description="Multidrug resistance protein MdtA-like C-terminal permuted SH3" evidence="7">
    <location>
        <begin position="416"/>
        <end position="470"/>
    </location>
</feature>
<comment type="caution">
    <text evidence="8">The sequence shown here is derived from an EMBL/GenBank/DDBJ whole genome shotgun (WGS) entry which is preliminary data.</text>
</comment>
<dbReference type="NCBIfam" id="TIGR01730">
    <property type="entry name" value="RND_mfp"/>
    <property type="match status" value="1"/>
</dbReference>
<dbReference type="PANTHER" id="PTHR32347">
    <property type="entry name" value="EFFLUX SYSTEM COMPONENT YKNX-RELATED"/>
    <property type="match status" value="1"/>
</dbReference>
<evidence type="ECO:0000256" key="5">
    <source>
        <dbReference type="SAM" id="MobiDB-lite"/>
    </source>
</evidence>
<proteinExistence type="inferred from homology"/>
<dbReference type="STRING" id="1781255.BH720_08190"/>
<dbReference type="Gene3D" id="2.40.420.20">
    <property type="match status" value="1"/>
</dbReference>
<keyword evidence="3 4" id="KW-0175">Coiled coil</keyword>
<evidence type="ECO:0000256" key="4">
    <source>
        <dbReference type="SAM" id="Coils"/>
    </source>
</evidence>
<feature type="coiled-coil region" evidence="4">
    <location>
        <begin position="226"/>
        <end position="285"/>
    </location>
</feature>
<dbReference type="AlphaFoldDB" id="A0A1E5QM44"/>
<feature type="region of interest" description="Disordered" evidence="5">
    <location>
        <begin position="470"/>
        <end position="504"/>
    </location>
</feature>
<dbReference type="InterPro" id="IPR006143">
    <property type="entry name" value="RND_pump_MFP"/>
</dbReference>
<reference evidence="8" key="1">
    <citation type="submission" date="2016-09" db="EMBL/GenBank/DDBJ databases">
        <title>Draft genome of thermotolerant cyanobacterium Desertifilum sp. strain IPPAS B-1220.</title>
        <authorList>
            <person name="Sinetova M.A."/>
            <person name="Bolakhan K."/>
            <person name="Zayadan B.K."/>
            <person name="Mironov K.S."/>
            <person name="Ustinova V."/>
            <person name="Kupriyanova E.V."/>
            <person name="Sidorov R.A."/>
            <person name="Skrypnik A.N."/>
            <person name="Gogoleva N.E."/>
            <person name="Gogolev Y.V."/>
            <person name="Los D.A."/>
        </authorList>
    </citation>
    <scope>NUCLEOTIDE SEQUENCE [LARGE SCALE GENOMIC DNA]</scope>
    <source>
        <strain evidence="8">IPPAS B-1220</strain>
    </source>
</reference>
<dbReference type="InterPro" id="IPR058627">
    <property type="entry name" value="MdtA-like_C"/>
</dbReference>
<dbReference type="GO" id="GO:0030313">
    <property type="term" value="C:cell envelope"/>
    <property type="evidence" value="ECO:0007669"/>
    <property type="project" value="UniProtKB-SubCell"/>
</dbReference>
<name>A0A1E5QM44_9CYAN</name>
<dbReference type="RefSeq" id="WP_069966693.1">
    <property type="nucleotide sequence ID" value="NZ_CM124774.1"/>
</dbReference>
<sequence>MEQLRKSTQKQGWQWILWSGVLASISIGGILLYSFWLNRPSAALTVRALEVQQGSVEDKIEESGVVELANQQVLKAPNETTVERVLVQPGAQVRVGQELILLRDPRQQTTLARTELELEKQQLIIERDRQKVSDAENKLNVARTRLQELNEQRHSTQLEIRKKELEITNARAELRDSQEKLQASLRQLESDRELEERGFIAGSVLRNQEETVRSDRASVRQVEFRINNALVDLQDLQLKLSLTRQELQDNVRTAEAELRQAQLDLDTAQRDLQRQELEYQENQQVLQNNIITSPINGIILDLKVNPGDGVQTGNDLLTLGDPSEERIKLQLSILNATRVKPNQEARISVIGPNPQQFSGRVISLSLQALSSEASGGGRGGSQISVPAIVKLDRPTGTLIPGSQVSVEVILDQRQDILTLPVEAVQRDGSATSVWIADSENLAQKRDVTLGLEGLSEVEIVSGLQEGDRVILPSPGQTLTPGTPVNAETISPSGGSRSGRSRRRR</sequence>
<feature type="coiled-coil region" evidence="4">
    <location>
        <begin position="111"/>
        <end position="198"/>
    </location>
</feature>
<dbReference type="InterPro" id="IPR050465">
    <property type="entry name" value="UPF0194_transport"/>
</dbReference>
<evidence type="ECO:0000313" key="8">
    <source>
        <dbReference type="EMBL" id="OEJ75746.1"/>
    </source>
</evidence>
<evidence type="ECO:0000256" key="6">
    <source>
        <dbReference type="SAM" id="Phobius"/>
    </source>
</evidence>
<comment type="similarity">
    <text evidence="2">Belongs to the membrane fusion protein (MFP) (TC 8.A.1) family.</text>
</comment>
<evidence type="ECO:0000256" key="3">
    <source>
        <dbReference type="ARBA" id="ARBA00023054"/>
    </source>
</evidence>
<accession>A0A1E5QM44</accession>
<dbReference type="Pfam" id="PF25967">
    <property type="entry name" value="RND-MFP_C"/>
    <property type="match status" value="1"/>
</dbReference>
<dbReference type="PRINTS" id="PR01490">
    <property type="entry name" value="RTXTOXIND"/>
</dbReference>
<keyword evidence="6" id="KW-0812">Transmembrane</keyword>
<evidence type="ECO:0000256" key="1">
    <source>
        <dbReference type="ARBA" id="ARBA00004196"/>
    </source>
</evidence>
<dbReference type="SUPFAM" id="SSF111369">
    <property type="entry name" value="HlyD-like secretion proteins"/>
    <property type="match status" value="1"/>
</dbReference>
<gene>
    <name evidence="8" type="ORF">BH720_08190</name>
</gene>
<dbReference type="EMBL" id="MJGC01000045">
    <property type="protein sequence ID" value="OEJ75746.1"/>
    <property type="molecule type" value="Genomic_DNA"/>
</dbReference>